<proteinExistence type="predicted"/>
<sequence>MPRLVLFGVIIVAAVIIYAVIDCIMSRANEVRSISKVSWLFTIILIPVLGALLWFLFGRPSGGSSGGSGPREPRRPSAPDDDPEFLRNLEIRRRQEQKEAELRAREAELRAKESRGTQNDDDKPGA</sequence>
<feature type="compositionally biased region" description="Basic and acidic residues" evidence="6">
    <location>
        <begin position="71"/>
        <end position="126"/>
    </location>
</feature>
<dbReference type="EMBL" id="VTFX01000001">
    <property type="protein sequence ID" value="KAD4060174.1"/>
    <property type="molecule type" value="Genomic_DNA"/>
</dbReference>
<evidence type="ECO:0000313" key="10">
    <source>
        <dbReference type="Proteomes" id="UP000326852"/>
    </source>
</evidence>
<evidence type="ECO:0000256" key="7">
    <source>
        <dbReference type="SAM" id="Phobius"/>
    </source>
</evidence>
<keyword evidence="3 7" id="KW-0812">Transmembrane</keyword>
<evidence type="ECO:0000256" key="1">
    <source>
        <dbReference type="ARBA" id="ARBA00004651"/>
    </source>
</evidence>
<evidence type="ECO:0000256" key="5">
    <source>
        <dbReference type="ARBA" id="ARBA00023136"/>
    </source>
</evidence>
<dbReference type="Proteomes" id="UP000326852">
    <property type="component" value="Unassembled WGS sequence"/>
</dbReference>
<comment type="caution">
    <text evidence="9">The sequence shown here is derived from an EMBL/GenBank/DDBJ whole genome shotgun (WGS) entry which is preliminary data.</text>
</comment>
<dbReference type="RefSeq" id="WP_146360775.1">
    <property type="nucleotide sequence ID" value="NZ_VOAL01000001.1"/>
</dbReference>
<organism evidence="9 10">
    <name type="scientific">Arthrobacter yangruifuii</name>
    <dbReference type="NCBI Taxonomy" id="2606616"/>
    <lineage>
        <taxon>Bacteria</taxon>
        <taxon>Bacillati</taxon>
        <taxon>Actinomycetota</taxon>
        <taxon>Actinomycetes</taxon>
        <taxon>Micrococcales</taxon>
        <taxon>Micrococcaceae</taxon>
        <taxon>Arthrobacter</taxon>
    </lineage>
</organism>
<comment type="subcellular location">
    <subcellularLocation>
        <location evidence="1">Cell membrane</location>
        <topology evidence="1">Multi-pass membrane protein</topology>
    </subcellularLocation>
</comment>
<evidence type="ECO:0000256" key="2">
    <source>
        <dbReference type="ARBA" id="ARBA00022475"/>
    </source>
</evidence>
<dbReference type="InterPro" id="IPR027379">
    <property type="entry name" value="CLS_N"/>
</dbReference>
<keyword evidence="4 7" id="KW-1133">Transmembrane helix</keyword>
<evidence type="ECO:0000313" key="9">
    <source>
        <dbReference type="EMBL" id="KAD4060174.1"/>
    </source>
</evidence>
<keyword evidence="5 7" id="KW-0472">Membrane</keyword>
<feature type="transmembrane region" description="Helical" evidence="7">
    <location>
        <begin position="37"/>
        <end position="57"/>
    </location>
</feature>
<feature type="region of interest" description="Disordered" evidence="6">
    <location>
        <begin position="62"/>
        <end position="126"/>
    </location>
</feature>
<evidence type="ECO:0000256" key="6">
    <source>
        <dbReference type="SAM" id="MobiDB-lite"/>
    </source>
</evidence>
<keyword evidence="2" id="KW-1003">Cell membrane</keyword>
<evidence type="ECO:0000256" key="4">
    <source>
        <dbReference type="ARBA" id="ARBA00022989"/>
    </source>
</evidence>
<dbReference type="OrthoDB" id="3298527at2"/>
<keyword evidence="10" id="KW-1185">Reference proteome</keyword>
<evidence type="ECO:0000256" key="3">
    <source>
        <dbReference type="ARBA" id="ARBA00022692"/>
    </source>
</evidence>
<evidence type="ECO:0000259" key="8">
    <source>
        <dbReference type="Pfam" id="PF13396"/>
    </source>
</evidence>
<dbReference type="Pfam" id="PF13396">
    <property type="entry name" value="PLDc_N"/>
    <property type="match status" value="1"/>
</dbReference>
<dbReference type="AlphaFoldDB" id="A0A5N6MSV8"/>
<feature type="domain" description="Cardiolipin synthase N-terminal" evidence="8">
    <location>
        <begin position="15"/>
        <end position="59"/>
    </location>
</feature>
<reference evidence="9 10" key="1">
    <citation type="submission" date="2019-08" db="EMBL/GenBank/DDBJ databases">
        <title>Arthrobacter sp. nov., isolated from plateau pika and Tibetan wild ass.</title>
        <authorList>
            <person name="Ge Y."/>
        </authorList>
    </citation>
    <scope>NUCLEOTIDE SEQUENCE [LARGE SCALE GENOMIC DNA]</scope>
    <source>
        <strain evidence="9 10">785</strain>
    </source>
</reference>
<feature type="transmembrane region" description="Helical" evidence="7">
    <location>
        <begin position="6"/>
        <end position="25"/>
    </location>
</feature>
<gene>
    <name evidence="9" type="ORF">GD627_03720</name>
</gene>
<name>A0A5N6MSV8_9MICC</name>
<protein>
    <recommendedName>
        <fullName evidence="8">Cardiolipin synthase N-terminal domain-containing protein</fullName>
    </recommendedName>
</protein>
<dbReference type="GO" id="GO:0005886">
    <property type="term" value="C:plasma membrane"/>
    <property type="evidence" value="ECO:0007669"/>
    <property type="project" value="UniProtKB-SubCell"/>
</dbReference>
<accession>A0A5N6MSV8</accession>